<sequence length="511" mass="55145">MDRRRFLSSLLGSATVAAIGGLALRPASALAGEAAAFAKGLAAHPWLAGWRSVQAAQLGPRTVQVQGRLPAGFAGSLYRNGPAWTERAGFRYDHWFDGDGMVHRWRFNGDGTLTHQARMVATPKFTREQEAGRFLYMAAGTSVPDAQPVRNNDGANTANTSVTLIDGRLFALCESGSAFELDPDQLTTLGPVTWREDLAAMPFSAHPLRDADGSVWNFGSIDLIGGSGLLIWHLGADGRLLSADIVRPPARGYLHAFSQTRGRLVFVLMPYAFDPAAGASFFERMQFTSNQPCRIAVVDKDRPGQARWFEAPFAAIYHFGDAFERNGELWVRAVGHDDPEQARSPMGAAMHGDGAGQRGAATQLLTLRLDLARGGARWEPTGLSGLEFPVFDPRTGAGRGALLYAPTTAGRHDAPYFNAVAAFDVARGRRVVHDYGPHVLAEEHVFVPRPDSARADEGWLVGTLLDAARGRSGIAVLDARHVDRGPLAQAWLPDAVPLGFHGCFARQRAHG</sequence>
<feature type="binding site" evidence="5">
    <location>
        <position position="501"/>
    </location>
    <ligand>
        <name>Fe cation</name>
        <dbReference type="ChEBI" id="CHEBI:24875"/>
        <note>catalytic</note>
    </ligand>
</feature>
<evidence type="ECO:0000256" key="1">
    <source>
        <dbReference type="ARBA" id="ARBA00006787"/>
    </source>
</evidence>
<dbReference type="PANTHER" id="PTHR10543">
    <property type="entry name" value="BETA-CAROTENE DIOXYGENASE"/>
    <property type="match status" value="1"/>
</dbReference>
<comment type="similarity">
    <text evidence="1">Belongs to the carotenoid oxygenase family.</text>
</comment>
<dbReference type="Pfam" id="PF03055">
    <property type="entry name" value="RPE65"/>
    <property type="match status" value="1"/>
</dbReference>
<gene>
    <name evidence="7" type="ORF">EPA99_09310</name>
</gene>
<evidence type="ECO:0000256" key="6">
    <source>
        <dbReference type="SAM" id="SignalP"/>
    </source>
</evidence>
<accession>A0A4Q1JXJ8</accession>
<dbReference type="InterPro" id="IPR004294">
    <property type="entry name" value="Carotenoid_Oase"/>
</dbReference>
<dbReference type="AlphaFoldDB" id="A0A4Q1JXJ8"/>
<proteinExistence type="inferred from homology"/>
<evidence type="ECO:0000256" key="4">
    <source>
        <dbReference type="ARBA" id="ARBA00023004"/>
    </source>
</evidence>
<reference evidence="7 8" key="1">
    <citation type="submission" date="2019-01" db="EMBL/GenBank/DDBJ databases">
        <title>Pseudoxanthomonas composti sp. nov., isolated from compost.</title>
        <authorList>
            <person name="Yang G."/>
        </authorList>
    </citation>
    <scope>NUCLEOTIDE SEQUENCE [LARGE SCALE GENOMIC DNA]</scope>
    <source>
        <strain evidence="7 8">GSS15</strain>
    </source>
</reference>
<keyword evidence="3" id="KW-0560">Oxidoreductase</keyword>
<comment type="cofactor">
    <cofactor evidence="5">
        <name>Fe(2+)</name>
        <dbReference type="ChEBI" id="CHEBI:29033"/>
    </cofactor>
    <text evidence="5">Binds 1 Fe(2+) ion per subunit.</text>
</comment>
<evidence type="ECO:0000313" key="7">
    <source>
        <dbReference type="EMBL" id="RXR06032.1"/>
    </source>
</evidence>
<dbReference type="Proteomes" id="UP000289784">
    <property type="component" value="Unassembled WGS sequence"/>
</dbReference>
<feature type="chain" id="PRO_5020999094" evidence="6">
    <location>
        <begin position="32"/>
        <end position="511"/>
    </location>
</feature>
<keyword evidence="8" id="KW-1185">Reference proteome</keyword>
<feature type="binding site" evidence="5">
    <location>
        <position position="255"/>
    </location>
    <ligand>
        <name>Fe cation</name>
        <dbReference type="ChEBI" id="CHEBI:24875"/>
        <note>catalytic</note>
    </ligand>
</feature>
<evidence type="ECO:0000313" key="8">
    <source>
        <dbReference type="Proteomes" id="UP000289784"/>
    </source>
</evidence>
<comment type="caution">
    <text evidence="7">The sequence shown here is derived from an EMBL/GenBank/DDBJ whole genome shotgun (WGS) entry which is preliminary data.</text>
</comment>
<dbReference type="RefSeq" id="WP_129470944.1">
    <property type="nucleotide sequence ID" value="NZ_SAWZ01000004.1"/>
</dbReference>
<evidence type="ECO:0000256" key="2">
    <source>
        <dbReference type="ARBA" id="ARBA00022723"/>
    </source>
</evidence>
<dbReference type="PROSITE" id="PS51318">
    <property type="entry name" value="TAT"/>
    <property type="match status" value="1"/>
</dbReference>
<feature type="binding site" evidence="5">
    <location>
        <position position="206"/>
    </location>
    <ligand>
        <name>Fe cation</name>
        <dbReference type="ChEBI" id="CHEBI:24875"/>
        <note>catalytic</note>
    </ligand>
</feature>
<name>A0A4Q1JXJ8_9GAMM</name>
<protein>
    <submittedName>
        <fullName evidence="7">Carotenoid oxygenase</fullName>
    </submittedName>
</protein>
<keyword evidence="2 5" id="KW-0479">Metal-binding</keyword>
<feature type="binding site" evidence="5">
    <location>
        <position position="318"/>
    </location>
    <ligand>
        <name>Fe cation</name>
        <dbReference type="ChEBI" id="CHEBI:24875"/>
        <note>catalytic</note>
    </ligand>
</feature>
<dbReference type="PANTHER" id="PTHR10543:SF89">
    <property type="entry name" value="CAROTENOID 9,10(9',10')-CLEAVAGE DIOXYGENASE 1"/>
    <property type="match status" value="1"/>
</dbReference>
<feature type="signal peptide" evidence="6">
    <location>
        <begin position="1"/>
        <end position="31"/>
    </location>
</feature>
<dbReference type="GO" id="GO:0016121">
    <property type="term" value="P:carotene catabolic process"/>
    <property type="evidence" value="ECO:0007669"/>
    <property type="project" value="TreeGrafter"/>
</dbReference>
<evidence type="ECO:0000256" key="3">
    <source>
        <dbReference type="ARBA" id="ARBA00023002"/>
    </source>
</evidence>
<evidence type="ECO:0000256" key="5">
    <source>
        <dbReference type="PIRSR" id="PIRSR604294-1"/>
    </source>
</evidence>
<keyword evidence="6" id="KW-0732">Signal</keyword>
<dbReference type="EMBL" id="SAWZ01000004">
    <property type="protein sequence ID" value="RXR06032.1"/>
    <property type="molecule type" value="Genomic_DNA"/>
</dbReference>
<dbReference type="GO" id="GO:0010436">
    <property type="term" value="F:carotenoid dioxygenase activity"/>
    <property type="evidence" value="ECO:0007669"/>
    <property type="project" value="TreeGrafter"/>
</dbReference>
<dbReference type="GO" id="GO:0046872">
    <property type="term" value="F:metal ion binding"/>
    <property type="evidence" value="ECO:0007669"/>
    <property type="project" value="UniProtKB-KW"/>
</dbReference>
<dbReference type="OrthoDB" id="6636843at2"/>
<dbReference type="InterPro" id="IPR006311">
    <property type="entry name" value="TAT_signal"/>
</dbReference>
<keyword evidence="4 5" id="KW-0408">Iron</keyword>
<organism evidence="7 8">
    <name type="scientific">Pseudoxanthomonas composti</name>
    <dbReference type="NCBI Taxonomy" id="2137479"/>
    <lineage>
        <taxon>Bacteria</taxon>
        <taxon>Pseudomonadati</taxon>
        <taxon>Pseudomonadota</taxon>
        <taxon>Gammaproteobacteria</taxon>
        <taxon>Lysobacterales</taxon>
        <taxon>Lysobacteraceae</taxon>
        <taxon>Pseudoxanthomonas</taxon>
    </lineage>
</organism>